<dbReference type="GO" id="GO:0003677">
    <property type="term" value="F:DNA binding"/>
    <property type="evidence" value="ECO:0007669"/>
    <property type="project" value="UniProtKB-KW"/>
</dbReference>
<dbReference type="EC" id="5.6.2.4" evidence="11"/>
<feature type="compositionally biased region" description="Basic residues" evidence="14">
    <location>
        <begin position="466"/>
        <end position="477"/>
    </location>
</feature>
<dbReference type="Pfam" id="PF00271">
    <property type="entry name" value="Helicase_C"/>
    <property type="match status" value="1"/>
</dbReference>
<dbReference type="PROSITE" id="PS50158">
    <property type="entry name" value="ZF_CCHC"/>
    <property type="match status" value="1"/>
</dbReference>
<comment type="caution">
    <text evidence="18">The sequence shown here is derived from an EMBL/GenBank/DDBJ whole genome shotgun (WGS) entry which is preliminary data.</text>
</comment>
<evidence type="ECO:0000313" key="19">
    <source>
        <dbReference type="Proteomes" id="UP000747542"/>
    </source>
</evidence>
<feature type="region of interest" description="Disordered" evidence="14">
    <location>
        <begin position="1035"/>
        <end position="1072"/>
    </location>
</feature>
<keyword evidence="6" id="KW-0067">ATP-binding</keyword>
<feature type="compositionally biased region" description="Basic and acidic residues" evidence="14">
    <location>
        <begin position="957"/>
        <end position="1007"/>
    </location>
</feature>
<evidence type="ECO:0000256" key="1">
    <source>
        <dbReference type="ARBA" id="ARBA00004123"/>
    </source>
</evidence>
<dbReference type="Pfam" id="PF00270">
    <property type="entry name" value="DEAD"/>
    <property type="match status" value="1"/>
</dbReference>
<accession>A0A8J5MYT7</accession>
<feature type="compositionally biased region" description="Acidic residues" evidence="14">
    <location>
        <begin position="612"/>
        <end position="621"/>
    </location>
</feature>
<dbReference type="PROSITE" id="PS51192">
    <property type="entry name" value="HELICASE_ATP_BIND_1"/>
    <property type="match status" value="1"/>
</dbReference>
<feature type="compositionally biased region" description="Acidic residues" evidence="14">
    <location>
        <begin position="943"/>
        <end position="956"/>
    </location>
</feature>
<evidence type="ECO:0000313" key="18">
    <source>
        <dbReference type="EMBL" id="KAG7168893.1"/>
    </source>
</evidence>
<feature type="domain" description="CCHC-type" evidence="15">
    <location>
        <begin position="839"/>
        <end position="852"/>
    </location>
</feature>
<evidence type="ECO:0000259" key="16">
    <source>
        <dbReference type="PROSITE" id="PS51192"/>
    </source>
</evidence>
<dbReference type="FunFam" id="3.40.50.300:FF:000772">
    <property type="entry name" value="ATP-dependent DNA helicase Q4"/>
    <property type="match status" value="1"/>
</dbReference>
<dbReference type="EMBL" id="JAHLQT010018664">
    <property type="protein sequence ID" value="KAG7168893.1"/>
    <property type="molecule type" value="Genomic_DNA"/>
</dbReference>
<keyword evidence="8" id="KW-0413">Isomerase</keyword>
<evidence type="ECO:0000256" key="2">
    <source>
        <dbReference type="ARBA" id="ARBA00005446"/>
    </source>
</evidence>
<feature type="region of interest" description="Disordered" evidence="14">
    <location>
        <begin position="908"/>
        <end position="1023"/>
    </location>
</feature>
<dbReference type="GO" id="GO:0043138">
    <property type="term" value="F:3'-5' DNA helicase activity"/>
    <property type="evidence" value="ECO:0007669"/>
    <property type="project" value="UniProtKB-EC"/>
</dbReference>
<evidence type="ECO:0000256" key="10">
    <source>
        <dbReference type="ARBA" id="ARBA00034617"/>
    </source>
</evidence>
<dbReference type="NCBIfam" id="TIGR00614">
    <property type="entry name" value="recQ_fam"/>
    <property type="match status" value="1"/>
</dbReference>
<feature type="region of interest" description="Disordered" evidence="14">
    <location>
        <begin position="110"/>
        <end position="138"/>
    </location>
</feature>
<dbReference type="GO" id="GO:0005737">
    <property type="term" value="C:cytoplasm"/>
    <property type="evidence" value="ECO:0007669"/>
    <property type="project" value="TreeGrafter"/>
</dbReference>
<comment type="catalytic activity">
    <reaction evidence="10">
        <text>Couples ATP hydrolysis with the unwinding of duplex DNA by translocating in the 3'-5' direction.</text>
        <dbReference type="EC" id="5.6.2.4"/>
    </reaction>
</comment>
<keyword evidence="13" id="KW-0863">Zinc-finger</keyword>
<evidence type="ECO:0000256" key="5">
    <source>
        <dbReference type="ARBA" id="ARBA00022806"/>
    </source>
</evidence>
<evidence type="ECO:0000259" key="17">
    <source>
        <dbReference type="PROSITE" id="PS51194"/>
    </source>
</evidence>
<feature type="compositionally biased region" description="Polar residues" evidence="14">
    <location>
        <begin position="1046"/>
        <end position="1070"/>
    </location>
</feature>
<dbReference type="InterPro" id="IPR001650">
    <property type="entry name" value="Helicase_C-like"/>
</dbReference>
<comment type="similarity">
    <text evidence="2">Belongs to the helicase family. RecQ subfamily.</text>
</comment>
<evidence type="ECO:0000256" key="3">
    <source>
        <dbReference type="ARBA" id="ARBA00022741"/>
    </source>
</evidence>
<evidence type="ECO:0000256" key="12">
    <source>
        <dbReference type="ARBA" id="ARBA00049360"/>
    </source>
</evidence>
<evidence type="ECO:0000259" key="15">
    <source>
        <dbReference type="PROSITE" id="PS50158"/>
    </source>
</evidence>
<comment type="subcellular location">
    <subcellularLocation>
        <location evidence="1">Nucleus</location>
    </subcellularLocation>
</comment>
<keyword evidence="19" id="KW-1185">Reference proteome</keyword>
<dbReference type="CDD" id="cd18018">
    <property type="entry name" value="DEXHc_RecQ4-like"/>
    <property type="match status" value="1"/>
</dbReference>
<comment type="catalytic activity">
    <reaction evidence="12">
        <text>ATP + H2O = ADP + phosphate + H(+)</text>
        <dbReference type="Rhea" id="RHEA:13065"/>
        <dbReference type="ChEBI" id="CHEBI:15377"/>
        <dbReference type="ChEBI" id="CHEBI:15378"/>
        <dbReference type="ChEBI" id="CHEBI:30616"/>
        <dbReference type="ChEBI" id="CHEBI:43474"/>
        <dbReference type="ChEBI" id="CHEBI:456216"/>
    </reaction>
</comment>
<dbReference type="InterPro" id="IPR004589">
    <property type="entry name" value="DNA_helicase_ATP-dep_RecQ"/>
</dbReference>
<feature type="compositionally biased region" description="Basic and acidic residues" evidence="14">
    <location>
        <begin position="602"/>
        <end position="611"/>
    </location>
</feature>
<dbReference type="GO" id="GO:0008270">
    <property type="term" value="F:zinc ion binding"/>
    <property type="evidence" value="ECO:0007669"/>
    <property type="project" value="UniProtKB-KW"/>
</dbReference>
<dbReference type="GO" id="GO:0000724">
    <property type="term" value="P:double-strand break repair via homologous recombination"/>
    <property type="evidence" value="ECO:0007669"/>
    <property type="project" value="TreeGrafter"/>
</dbReference>
<feature type="compositionally biased region" description="Acidic residues" evidence="14">
    <location>
        <begin position="440"/>
        <end position="450"/>
    </location>
</feature>
<evidence type="ECO:0000256" key="6">
    <source>
        <dbReference type="ARBA" id="ARBA00022840"/>
    </source>
</evidence>
<dbReference type="SMART" id="SM00490">
    <property type="entry name" value="HELICc"/>
    <property type="match status" value="1"/>
</dbReference>
<evidence type="ECO:0000256" key="8">
    <source>
        <dbReference type="ARBA" id="ARBA00023235"/>
    </source>
</evidence>
<dbReference type="Pfam" id="PF00098">
    <property type="entry name" value="zf-CCHC"/>
    <property type="match status" value="1"/>
</dbReference>
<dbReference type="InterPro" id="IPR014001">
    <property type="entry name" value="Helicase_ATP-bd"/>
</dbReference>
<evidence type="ECO:0000256" key="9">
    <source>
        <dbReference type="ARBA" id="ARBA00023242"/>
    </source>
</evidence>
<evidence type="ECO:0000256" key="7">
    <source>
        <dbReference type="ARBA" id="ARBA00023125"/>
    </source>
</evidence>
<keyword evidence="13" id="KW-0479">Metal-binding</keyword>
<dbReference type="GO" id="GO:0009378">
    <property type="term" value="F:four-way junction helicase activity"/>
    <property type="evidence" value="ECO:0007669"/>
    <property type="project" value="TreeGrafter"/>
</dbReference>
<proteinExistence type="inferred from homology"/>
<feature type="domain" description="Helicase C-terminal" evidence="17">
    <location>
        <begin position="1316"/>
        <end position="1488"/>
    </location>
</feature>
<dbReference type="GO" id="GO:0016787">
    <property type="term" value="F:hydrolase activity"/>
    <property type="evidence" value="ECO:0007669"/>
    <property type="project" value="UniProtKB-KW"/>
</dbReference>
<feature type="domain" description="Helicase ATP-binding" evidence="16">
    <location>
        <begin position="1116"/>
        <end position="1293"/>
    </location>
</feature>
<feature type="region of interest" description="Disordered" evidence="14">
    <location>
        <begin position="1508"/>
        <end position="1560"/>
    </location>
</feature>
<feature type="compositionally biased region" description="Low complexity" evidence="14">
    <location>
        <begin position="1520"/>
        <end position="1542"/>
    </location>
</feature>
<dbReference type="InterPro" id="IPR011545">
    <property type="entry name" value="DEAD/DEAH_box_helicase_dom"/>
</dbReference>
<feature type="compositionally biased region" description="Basic and acidic residues" evidence="14">
    <location>
        <begin position="908"/>
        <end position="924"/>
    </location>
</feature>
<dbReference type="PANTHER" id="PTHR13710">
    <property type="entry name" value="DNA HELICASE RECQ FAMILY MEMBER"/>
    <property type="match status" value="1"/>
</dbReference>
<dbReference type="SMART" id="SM00343">
    <property type="entry name" value="ZnF_C2HC"/>
    <property type="match status" value="1"/>
</dbReference>
<feature type="region of interest" description="Disordered" evidence="14">
    <location>
        <begin position="682"/>
        <end position="752"/>
    </location>
</feature>
<feature type="compositionally biased region" description="Basic residues" evidence="14">
    <location>
        <begin position="685"/>
        <end position="695"/>
    </location>
</feature>
<keyword evidence="7" id="KW-0238">DNA-binding</keyword>
<feature type="region of interest" description="Disordered" evidence="14">
    <location>
        <begin position="592"/>
        <end position="664"/>
    </location>
</feature>
<gene>
    <name evidence="18" type="primary">RecQL4-L</name>
    <name evidence="18" type="ORF">Hamer_G011567</name>
</gene>
<dbReference type="OrthoDB" id="18781at2759"/>
<dbReference type="GO" id="GO:0005524">
    <property type="term" value="F:ATP binding"/>
    <property type="evidence" value="ECO:0007669"/>
    <property type="project" value="UniProtKB-KW"/>
</dbReference>
<dbReference type="GO" id="GO:0005634">
    <property type="term" value="C:nucleus"/>
    <property type="evidence" value="ECO:0007669"/>
    <property type="project" value="UniProtKB-SubCell"/>
</dbReference>
<keyword evidence="5 18" id="KW-0347">Helicase</keyword>
<feature type="compositionally biased region" description="Polar residues" evidence="14">
    <location>
        <begin position="110"/>
        <end position="123"/>
    </location>
</feature>
<name>A0A8J5MYT7_HOMAM</name>
<dbReference type="GO" id="GO:0005694">
    <property type="term" value="C:chromosome"/>
    <property type="evidence" value="ECO:0007669"/>
    <property type="project" value="TreeGrafter"/>
</dbReference>
<dbReference type="SMART" id="SM00487">
    <property type="entry name" value="DEXDc"/>
    <property type="match status" value="1"/>
</dbReference>
<evidence type="ECO:0000256" key="13">
    <source>
        <dbReference type="PROSITE-ProRule" id="PRU00047"/>
    </source>
</evidence>
<dbReference type="InterPro" id="IPR001878">
    <property type="entry name" value="Znf_CCHC"/>
</dbReference>
<dbReference type="PANTHER" id="PTHR13710:SF108">
    <property type="entry name" value="ATP-DEPENDENT DNA HELICASE Q4"/>
    <property type="match status" value="1"/>
</dbReference>
<keyword evidence="3" id="KW-0547">Nucleotide-binding</keyword>
<keyword evidence="13" id="KW-0862">Zinc</keyword>
<sequence>MAEGLPSLSWQDKITQAKLKIKKWEGEFKVANSCRPDKAALATAPDDIKAAYKAYHYYRKTLEHLNSATTEPERGTSGNSCTNSLDQKTVDKTVDEESCGTVLKTHSISSSLIPNGKDSSPKNNHSERVTTENGEEEHLDADAIKKTSTVCAPLLSQDPGVSHEVTTDTLALQPYTTSKDNVWGTHLNKSDHQTLKKVNNKHESLYSKMAEKLRARSSIKVRTSLKKSKDSIVPLKREMPGVLKAHKHSSSVETNTDVDACTDKENVFGVASEDKPNSHIPVGGGLSAQDLATADRTLNGQCASRLDTPVPENEKPFVSESIAETKSSIFDTLENNSSKVLFRVQRGQVTKKLQTQAISAISHITFADPQSDLLATRRKAGLNHGWVVRCTGTDVLGEEQEGKDLTDSSESWKMKLIDRDWVSDDKDTQCLPPQILTSSMDDDDDDDDNVDQMQPDLITSSNRRDHPVHRKHKATKTKNKEPVLRKKDKMVKNGLMHERGNVCEVTEKTSAIEETSDAETEEQPKVRRLRSRKNMINSPPESVRTDFHVEEDVYNFHREISSPERETENDTTWVDRRQGRLRKEETCDSKFLDENVEADSDTDSRPRKGVSDEEYQIEEENPQNIKGRKRKKVESLEDLEESGKIQSVWPPPKRKRIGKKKTARTAMEVKRLPQMDGIVNQAAKGGKRKAPKAKMPKAVTVAKRKQQKDTESSTIAKKTRRKVPKTQKLTSQVHQKQNEGLQCSQPGNDDYNELEDIEAHGLKKTNGKPYMSTEERFMKKIATGACNNNFVRINLKKKVFVRGKKGMTGGKYKRQEWKKKQIMKSADGGNLGAIKKLTCFKCGDFGHWSKNCIGKRGDNLLPLENYNEKESTFLSLEEAASMALGIKPCSSALPVSKLFLKEEAGERNDNKDECVKGEQSDGTHEPTGSKVAEDKQEVGMNVDENEMLLNPDDDCTEQSKDDDCTGQSKDDDCTGQSKDDDCTGQSKDDDCTGQSKDDDCTEQPKDDDYTEQSKNNDIFSPMDLDDDIFADMEETDEQNDDDKVYTRSTEPTNTQHSGSSQQPNLLSYNSLGYDRPTVDPLYPLDNGEVGSTPEEVYDALEMFGYSSFRPGQENAIMRVLSGQSTLLVLSTGSGKSLCYQLPAYLYAKHNHCITLCVSPLVSLMEDQVTGLPSFLHAVCLHTHQNTTQRSFAINAIQSGTAHILLVSPEAVVASRSGGVLGSLLKDLPPVAFACLDEAHCVSEWSHNFRPSYLRVCQVLRERLGIQTILGLTATARQATALSIARHLLIPDFDTGVIRGASVPENLLLSVSRDEFREQALITLLQGDRFSECSSIIIYCTRRDECERVATLIRTQLMKPTKVDVKSNLKRTRGISFDAEAYHAGLSSYRRHKIQKQFMSGKLRIVVATVAFGMGIDKADVRGVIHFNMPRNIESYVQEIGRAGRDGEDAHCHLFLDARDGRDIQELKRHIYANSMDRHTVRKLLNKIFKPCACSKVKDLEIECVTREENTNEGNSVEVNSSKAPASPSAVSPPDAPSSPSNSQTLSRTNEANEDSNISINERTSAEDSFSVLLSRSSCPRHEVAIPIDDIVKELDLPEENLATLLCYLELHQGSIIHLNSHAYANCTVSCYGGPRQLVAVSRKCPPLAAAIALERQKGVRFENVNRVSFPVVEVASCMGWNSKIVKRELKSLEWNTQDLSRGGSVKRSGVTVEFTDLSFHMEARGDLSNDERDQLLDNLFKRAQTQEQNQLLQLHYTYEKLRSVSHNSILLCCDSVDMNRCTKLQGELRRYFSKDGTNLSEVQLEEKVYIRPEIEAGVRSSVRAFISTHMDHQWTGRAVARVFHGIGSPNFPTEVWGRVRRFWRQHLNVAFNILVRLATQEILRCK</sequence>
<feature type="region of interest" description="Disordered" evidence="14">
    <location>
        <begin position="511"/>
        <end position="542"/>
    </location>
</feature>
<feature type="compositionally biased region" description="Polar residues" evidence="14">
    <location>
        <begin position="727"/>
        <end position="747"/>
    </location>
</feature>
<reference evidence="18" key="1">
    <citation type="journal article" date="2021" name="Sci. Adv.">
        <title>The American lobster genome reveals insights on longevity, neural, and immune adaptations.</title>
        <authorList>
            <person name="Polinski J.M."/>
            <person name="Zimin A.V."/>
            <person name="Clark K.F."/>
            <person name="Kohn A.B."/>
            <person name="Sadowski N."/>
            <person name="Timp W."/>
            <person name="Ptitsyn A."/>
            <person name="Khanna P."/>
            <person name="Romanova D.Y."/>
            <person name="Williams P."/>
            <person name="Greenwood S.J."/>
            <person name="Moroz L.L."/>
            <person name="Walt D.R."/>
            <person name="Bodnar A.G."/>
        </authorList>
    </citation>
    <scope>NUCLEOTIDE SEQUENCE</scope>
    <source>
        <strain evidence="18">GMGI-L3</strain>
    </source>
</reference>
<dbReference type="FunFam" id="3.40.50.300:FF:001084">
    <property type="entry name" value="RecQ like helicase 4"/>
    <property type="match status" value="1"/>
</dbReference>
<evidence type="ECO:0000256" key="14">
    <source>
        <dbReference type="SAM" id="MobiDB-lite"/>
    </source>
</evidence>
<evidence type="ECO:0000256" key="11">
    <source>
        <dbReference type="ARBA" id="ARBA00034808"/>
    </source>
</evidence>
<dbReference type="Proteomes" id="UP000747542">
    <property type="component" value="Unassembled WGS sequence"/>
</dbReference>
<dbReference type="PROSITE" id="PS51194">
    <property type="entry name" value="HELICASE_CTER"/>
    <property type="match status" value="1"/>
</dbReference>
<feature type="region of interest" description="Disordered" evidence="14">
    <location>
        <begin position="425"/>
        <end position="479"/>
    </location>
</feature>
<feature type="region of interest" description="Disordered" evidence="14">
    <location>
        <begin position="66"/>
        <end position="89"/>
    </location>
</feature>
<feature type="compositionally biased region" description="Polar residues" evidence="14">
    <location>
        <begin position="1543"/>
        <end position="1560"/>
    </location>
</feature>
<organism evidence="18 19">
    <name type="scientific">Homarus americanus</name>
    <name type="common">American lobster</name>
    <dbReference type="NCBI Taxonomy" id="6706"/>
    <lineage>
        <taxon>Eukaryota</taxon>
        <taxon>Metazoa</taxon>
        <taxon>Ecdysozoa</taxon>
        <taxon>Arthropoda</taxon>
        <taxon>Crustacea</taxon>
        <taxon>Multicrustacea</taxon>
        <taxon>Malacostraca</taxon>
        <taxon>Eumalacostraca</taxon>
        <taxon>Eucarida</taxon>
        <taxon>Decapoda</taxon>
        <taxon>Pleocyemata</taxon>
        <taxon>Astacidea</taxon>
        <taxon>Nephropoidea</taxon>
        <taxon>Nephropidae</taxon>
        <taxon>Homarus</taxon>
    </lineage>
</organism>
<keyword evidence="4" id="KW-0378">Hydrolase</keyword>
<evidence type="ECO:0000256" key="4">
    <source>
        <dbReference type="ARBA" id="ARBA00022801"/>
    </source>
</evidence>
<feature type="compositionally biased region" description="Basic residues" evidence="14">
    <location>
        <begin position="652"/>
        <end position="663"/>
    </location>
</feature>
<feature type="compositionally biased region" description="Polar residues" evidence="14">
    <location>
        <begin position="66"/>
        <end position="87"/>
    </location>
</feature>
<keyword evidence="9" id="KW-0539">Nucleus</keyword>
<protein>
    <recommendedName>
        <fullName evidence="11">DNA 3'-5' helicase</fullName>
        <ecNumber evidence="11">5.6.2.4</ecNumber>
    </recommendedName>
</protein>